<dbReference type="InterPro" id="IPR036388">
    <property type="entry name" value="WH-like_DNA-bd_sf"/>
</dbReference>
<organism evidence="3 4">
    <name type="scientific">Pundamilia nyererei</name>
    <dbReference type="NCBI Taxonomy" id="303518"/>
    <lineage>
        <taxon>Eukaryota</taxon>
        <taxon>Metazoa</taxon>
        <taxon>Chordata</taxon>
        <taxon>Craniata</taxon>
        <taxon>Vertebrata</taxon>
        <taxon>Euteleostomi</taxon>
        <taxon>Actinopterygii</taxon>
        <taxon>Neopterygii</taxon>
        <taxon>Teleostei</taxon>
        <taxon>Neoteleostei</taxon>
        <taxon>Acanthomorphata</taxon>
        <taxon>Ovalentaria</taxon>
        <taxon>Cichlomorphae</taxon>
        <taxon>Cichliformes</taxon>
        <taxon>Cichlidae</taxon>
        <taxon>African cichlids</taxon>
        <taxon>Pseudocrenilabrinae</taxon>
        <taxon>Haplochromini</taxon>
        <taxon>Pundamilia</taxon>
    </lineage>
</organism>
<dbReference type="Gene3D" id="1.10.10.10">
    <property type="entry name" value="Winged helix-like DNA-binding domain superfamily/Winged helix DNA-binding domain"/>
    <property type="match status" value="1"/>
</dbReference>
<name>A0A9Y3VJ31_9CICH</name>
<evidence type="ECO:0000259" key="2">
    <source>
        <dbReference type="PROSITE" id="PS51504"/>
    </source>
</evidence>
<evidence type="ECO:0000313" key="3">
    <source>
        <dbReference type="Proteomes" id="UP000695023"/>
    </source>
</evidence>
<dbReference type="PROSITE" id="PS51504">
    <property type="entry name" value="H15"/>
    <property type="match status" value="1"/>
</dbReference>
<dbReference type="RefSeq" id="XP_005731986.1">
    <property type="nucleotide sequence ID" value="XM_005731929.2"/>
</dbReference>
<protein>
    <submittedName>
        <fullName evidence="4">Histone H1-like</fullName>
    </submittedName>
</protein>
<accession>A0A9Y3VJ31</accession>
<dbReference type="Proteomes" id="UP000695023">
    <property type="component" value="Unplaced"/>
</dbReference>
<feature type="compositionally biased region" description="Polar residues" evidence="1">
    <location>
        <begin position="1"/>
        <end position="15"/>
    </location>
</feature>
<dbReference type="InterPro" id="IPR036390">
    <property type="entry name" value="WH_DNA-bd_sf"/>
</dbReference>
<dbReference type="SUPFAM" id="SSF46785">
    <property type="entry name" value="Winged helix' DNA-binding domain"/>
    <property type="match status" value="1"/>
</dbReference>
<dbReference type="AlphaFoldDB" id="A0A9Y3VJ31"/>
<dbReference type="GO" id="GO:0006334">
    <property type="term" value="P:nucleosome assembly"/>
    <property type="evidence" value="ECO:0007669"/>
    <property type="project" value="InterPro"/>
</dbReference>
<dbReference type="GeneID" id="102203627"/>
<keyword evidence="3" id="KW-1185">Reference proteome</keyword>
<feature type="region of interest" description="Disordered" evidence="1">
    <location>
        <begin position="194"/>
        <end position="363"/>
    </location>
</feature>
<gene>
    <name evidence="4" type="primary">LOC102203627</name>
</gene>
<dbReference type="GO" id="GO:0000786">
    <property type="term" value="C:nucleosome"/>
    <property type="evidence" value="ECO:0007669"/>
    <property type="project" value="InterPro"/>
</dbReference>
<dbReference type="Pfam" id="PF00538">
    <property type="entry name" value="Linker_histone"/>
    <property type="match status" value="1"/>
</dbReference>
<sequence length="363" mass="40823">MRRKATVTNPTQLSALGNGASEKSGENTHLKVIKQIERPSKTPAGKGLGKAGAKRLGRLLKRAIPNQDEATGKANASLPKTPVRLFKHQIQTEAGNAPKTNSAKPTSPHISQLILSVVSQCKHRGGISMAELKQMLAAGGYDVAKNNRRVNIETKRLVNNETLVRTTRNASFRLNHKKLTDIIQVRTIPVKTPKPKAELKLTPKTATSKSPKGAENQKRRVLKPNQTKPKSKSHQTRATPRKVRSPKLKPNPRRMAVTSPKLKCKPRRMAVTAHKLTRKTRKAAAKSHKQRRKTTKGRKSLKPAGKKRRPATNRGARVRKVPRKAQKTRRRRPNQVQNRHKKQARRRLPKSKLRSRKGTYYYR</sequence>
<feature type="compositionally biased region" description="Basic residues" evidence="1">
    <location>
        <begin position="229"/>
        <end position="252"/>
    </location>
</feature>
<reference evidence="4" key="1">
    <citation type="submission" date="2025-08" db="UniProtKB">
        <authorList>
            <consortium name="RefSeq"/>
        </authorList>
    </citation>
    <scope>IDENTIFICATION</scope>
</reference>
<dbReference type="InterPro" id="IPR005818">
    <property type="entry name" value="Histone_H1/H5_H15"/>
</dbReference>
<feature type="compositionally biased region" description="Basic residues" evidence="1">
    <location>
        <begin position="275"/>
        <end position="357"/>
    </location>
</feature>
<dbReference type="GO" id="GO:0003677">
    <property type="term" value="F:DNA binding"/>
    <property type="evidence" value="ECO:0007669"/>
    <property type="project" value="InterPro"/>
</dbReference>
<dbReference type="SMART" id="SM00526">
    <property type="entry name" value="H15"/>
    <property type="match status" value="1"/>
</dbReference>
<evidence type="ECO:0000313" key="4">
    <source>
        <dbReference type="RefSeq" id="XP_005731986.1"/>
    </source>
</evidence>
<evidence type="ECO:0000256" key="1">
    <source>
        <dbReference type="SAM" id="MobiDB-lite"/>
    </source>
</evidence>
<feature type="region of interest" description="Disordered" evidence="1">
    <location>
        <begin position="1"/>
        <end position="28"/>
    </location>
</feature>
<proteinExistence type="predicted"/>
<feature type="domain" description="H15" evidence="2">
    <location>
        <begin position="106"/>
        <end position="176"/>
    </location>
</feature>